<dbReference type="EMBL" id="JAUTDP010000012">
    <property type="protein sequence ID" value="KAK3391965.1"/>
    <property type="molecule type" value="Genomic_DNA"/>
</dbReference>
<accession>A0AAE0P2U3</accession>
<organism evidence="1 2">
    <name type="scientific">Sordaria brevicollis</name>
    <dbReference type="NCBI Taxonomy" id="83679"/>
    <lineage>
        <taxon>Eukaryota</taxon>
        <taxon>Fungi</taxon>
        <taxon>Dikarya</taxon>
        <taxon>Ascomycota</taxon>
        <taxon>Pezizomycotina</taxon>
        <taxon>Sordariomycetes</taxon>
        <taxon>Sordariomycetidae</taxon>
        <taxon>Sordariales</taxon>
        <taxon>Sordariaceae</taxon>
        <taxon>Sordaria</taxon>
    </lineage>
</organism>
<keyword evidence="2" id="KW-1185">Reference proteome</keyword>
<protein>
    <submittedName>
        <fullName evidence="1">Uncharacterized protein</fullName>
    </submittedName>
</protein>
<reference evidence="1" key="2">
    <citation type="submission" date="2023-07" db="EMBL/GenBank/DDBJ databases">
        <authorList>
            <consortium name="Lawrence Berkeley National Laboratory"/>
            <person name="Haridas S."/>
            <person name="Hensen N."/>
            <person name="Bonometti L."/>
            <person name="Westerberg I."/>
            <person name="Brannstrom I.O."/>
            <person name="Guillou S."/>
            <person name="Cros-Aarteil S."/>
            <person name="Calhoun S."/>
            <person name="Kuo A."/>
            <person name="Mondo S."/>
            <person name="Pangilinan J."/>
            <person name="Riley R."/>
            <person name="LaButti K."/>
            <person name="Andreopoulos B."/>
            <person name="Lipzen A."/>
            <person name="Chen C."/>
            <person name="Yanf M."/>
            <person name="Daum C."/>
            <person name="Ng V."/>
            <person name="Clum A."/>
            <person name="Steindorff A."/>
            <person name="Ohm R."/>
            <person name="Martin F."/>
            <person name="Silar P."/>
            <person name="Natvig D."/>
            <person name="Lalanne C."/>
            <person name="Gautier V."/>
            <person name="Ament-velasquez S.L."/>
            <person name="Kruys A."/>
            <person name="Hutchinson M.I."/>
            <person name="Powell A.J."/>
            <person name="Barry K."/>
            <person name="Miller A.N."/>
            <person name="Grigoriev I.V."/>
            <person name="Debuchy R."/>
            <person name="Gladieux P."/>
            <person name="Thoren M.H."/>
            <person name="Johannesson H."/>
        </authorList>
    </citation>
    <scope>NUCLEOTIDE SEQUENCE</scope>
    <source>
        <strain evidence="1">FGSC 1904</strain>
    </source>
</reference>
<sequence length="181" mass="20047">MTFGRRPLVFKVPSIFQFLAALIASYLRSRNSPQLLSGIADGKIRAKGRGGSFSKVVQRWNWLGTHDDRKPWRRGDWPPHNDQEKQALPQNIGVTCPKGCKMEQGAWSLLEIAEPAGHVASRLGFGVTNFPNVQTAPHPSLTDAATLPQKSVSKRNTRTRRAVFFPLDPSPGFILCGKTTE</sequence>
<proteinExistence type="predicted"/>
<gene>
    <name evidence="1" type="ORF">B0T20DRAFT_69905</name>
</gene>
<dbReference type="Proteomes" id="UP001281003">
    <property type="component" value="Unassembled WGS sequence"/>
</dbReference>
<evidence type="ECO:0000313" key="1">
    <source>
        <dbReference type="EMBL" id="KAK3391965.1"/>
    </source>
</evidence>
<evidence type="ECO:0000313" key="2">
    <source>
        <dbReference type="Proteomes" id="UP001281003"/>
    </source>
</evidence>
<reference evidence="1" key="1">
    <citation type="journal article" date="2023" name="Mol. Phylogenet. Evol.">
        <title>Genome-scale phylogeny and comparative genomics of the fungal order Sordariales.</title>
        <authorList>
            <person name="Hensen N."/>
            <person name="Bonometti L."/>
            <person name="Westerberg I."/>
            <person name="Brannstrom I.O."/>
            <person name="Guillou S."/>
            <person name="Cros-Aarteil S."/>
            <person name="Calhoun S."/>
            <person name="Haridas S."/>
            <person name="Kuo A."/>
            <person name="Mondo S."/>
            <person name="Pangilinan J."/>
            <person name="Riley R."/>
            <person name="LaButti K."/>
            <person name="Andreopoulos B."/>
            <person name="Lipzen A."/>
            <person name="Chen C."/>
            <person name="Yan M."/>
            <person name="Daum C."/>
            <person name="Ng V."/>
            <person name="Clum A."/>
            <person name="Steindorff A."/>
            <person name="Ohm R.A."/>
            <person name="Martin F."/>
            <person name="Silar P."/>
            <person name="Natvig D.O."/>
            <person name="Lalanne C."/>
            <person name="Gautier V."/>
            <person name="Ament-Velasquez S.L."/>
            <person name="Kruys A."/>
            <person name="Hutchinson M.I."/>
            <person name="Powell A.J."/>
            <person name="Barry K."/>
            <person name="Miller A.N."/>
            <person name="Grigoriev I.V."/>
            <person name="Debuchy R."/>
            <person name="Gladieux P."/>
            <person name="Hiltunen Thoren M."/>
            <person name="Johannesson H."/>
        </authorList>
    </citation>
    <scope>NUCLEOTIDE SEQUENCE</scope>
    <source>
        <strain evidence="1">FGSC 1904</strain>
    </source>
</reference>
<comment type="caution">
    <text evidence="1">The sequence shown here is derived from an EMBL/GenBank/DDBJ whole genome shotgun (WGS) entry which is preliminary data.</text>
</comment>
<dbReference type="AlphaFoldDB" id="A0AAE0P2U3"/>
<name>A0AAE0P2U3_SORBR</name>